<dbReference type="GO" id="GO:0055085">
    <property type="term" value="P:transmembrane transport"/>
    <property type="evidence" value="ECO:0007669"/>
    <property type="project" value="InterPro"/>
</dbReference>
<evidence type="ECO:0000256" key="6">
    <source>
        <dbReference type="ARBA" id="ARBA00022792"/>
    </source>
</evidence>
<evidence type="ECO:0000256" key="7">
    <source>
        <dbReference type="ARBA" id="ARBA00022989"/>
    </source>
</evidence>
<evidence type="ECO:0000256" key="11">
    <source>
        <dbReference type="RuleBase" id="RU000488"/>
    </source>
</evidence>
<evidence type="ECO:0000256" key="10">
    <source>
        <dbReference type="PROSITE-ProRule" id="PRU00282"/>
    </source>
</evidence>
<comment type="subcellular location">
    <subcellularLocation>
        <location evidence="1">Mitochondrion inner membrane</location>
        <topology evidence="1">Multi-pass membrane protein</topology>
    </subcellularLocation>
</comment>
<evidence type="ECO:0000256" key="4">
    <source>
        <dbReference type="ARBA" id="ARBA00022692"/>
    </source>
</evidence>
<proteinExistence type="inferred from homology"/>
<dbReference type="Proteomes" id="UP001150569">
    <property type="component" value="Unassembled WGS sequence"/>
</dbReference>
<evidence type="ECO:0000256" key="9">
    <source>
        <dbReference type="ARBA" id="ARBA00023136"/>
    </source>
</evidence>
<dbReference type="PRINTS" id="PR00928">
    <property type="entry name" value="GRAVESDC"/>
</dbReference>
<evidence type="ECO:0000313" key="13">
    <source>
        <dbReference type="EMBL" id="KAJ1928604.1"/>
    </source>
</evidence>
<reference evidence="13" key="1">
    <citation type="submission" date="2022-07" db="EMBL/GenBank/DDBJ databases">
        <title>Phylogenomic reconstructions and comparative analyses of Kickxellomycotina fungi.</title>
        <authorList>
            <person name="Reynolds N.K."/>
            <person name="Stajich J.E."/>
            <person name="Barry K."/>
            <person name="Grigoriev I.V."/>
            <person name="Crous P."/>
            <person name="Smith M.E."/>
        </authorList>
    </citation>
    <scope>NUCLEOTIDE SEQUENCE</scope>
    <source>
        <strain evidence="13">RSA 861</strain>
    </source>
</reference>
<keyword evidence="9 10" id="KW-0472">Membrane</keyword>
<dbReference type="InterPro" id="IPR002167">
    <property type="entry name" value="GDC-like"/>
</dbReference>
<organism evidence="13 14">
    <name type="scientific">Tieghemiomyces parasiticus</name>
    <dbReference type="NCBI Taxonomy" id="78921"/>
    <lineage>
        <taxon>Eukaryota</taxon>
        <taxon>Fungi</taxon>
        <taxon>Fungi incertae sedis</taxon>
        <taxon>Zoopagomycota</taxon>
        <taxon>Kickxellomycotina</taxon>
        <taxon>Dimargaritomycetes</taxon>
        <taxon>Dimargaritales</taxon>
        <taxon>Dimargaritaceae</taxon>
        <taxon>Tieghemiomyces</taxon>
    </lineage>
</organism>
<dbReference type="InterPro" id="IPR018108">
    <property type="entry name" value="MCP_transmembrane"/>
</dbReference>
<keyword evidence="14" id="KW-1185">Reference proteome</keyword>
<comment type="similarity">
    <text evidence="2 11">Belongs to the mitochondrial carrier (TC 2.A.29) family.</text>
</comment>
<evidence type="ECO:0000313" key="14">
    <source>
        <dbReference type="Proteomes" id="UP001150569"/>
    </source>
</evidence>
<dbReference type="SUPFAM" id="SSF103506">
    <property type="entry name" value="Mitochondrial carrier"/>
    <property type="match status" value="1"/>
</dbReference>
<evidence type="ECO:0000256" key="12">
    <source>
        <dbReference type="SAM" id="Phobius"/>
    </source>
</evidence>
<keyword evidence="8" id="KW-0496">Mitochondrion</keyword>
<feature type="transmembrane region" description="Helical" evidence="12">
    <location>
        <begin position="303"/>
        <end position="326"/>
    </location>
</feature>
<comment type="caution">
    <text evidence="13">The sequence shown here is derived from an EMBL/GenBank/DDBJ whole genome shotgun (WGS) entry which is preliminary data.</text>
</comment>
<dbReference type="PANTHER" id="PTHR24089">
    <property type="entry name" value="SOLUTE CARRIER FAMILY 25"/>
    <property type="match status" value="1"/>
</dbReference>
<dbReference type="InterPro" id="IPR002067">
    <property type="entry name" value="MCP"/>
</dbReference>
<keyword evidence="6" id="KW-0999">Mitochondrion inner membrane</keyword>
<feature type="repeat" description="Solcar" evidence="10">
    <location>
        <begin position="116"/>
        <end position="211"/>
    </location>
</feature>
<dbReference type="EMBL" id="JANBPT010000066">
    <property type="protein sequence ID" value="KAJ1928604.1"/>
    <property type="molecule type" value="Genomic_DNA"/>
</dbReference>
<evidence type="ECO:0000256" key="8">
    <source>
        <dbReference type="ARBA" id="ARBA00023128"/>
    </source>
</evidence>
<evidence type="ECO:0000256" key="1">
    <source>
        <dbReference type="ARBA" id="ARBA00004448"/>
    </source>
</evidence>
<keyword evidence="7 12" id="KW-1133">Transmembrane helix</keyword>
<gene>
    <name evidence="13" type="primary">LEU5_1</name>
    <name evidence="13" type="ORF">IWQ60_001898</name>
</gene>
<evidence type="ECO:0000256" key="3">
    <source>
        <dbReference type="ARBA" id="ARBA00022448"/>
    </source>
</evidence>
<dbReference type="Pfam" id="PF00153">
    <property type="entry name" value="Mito_carr"/>
    <property type="match status" value="3"/>
</dbReference>
<sequence>MAGGSQRRPGRQDRDLTYVAKTLFAGGIAGCAAKTVVAPLDRVKILFQANQPQFRRYSGSLLGVARAGRAIVAQQGFTGLFQGHSMSLLRIFPYASIKFMAYEQFRILLMPTHDQETDLRHFVAGSLAGTSSVLVTYPLDLIRVRMAYETGTDKSHKTRRAVQRIWGESTYRTKWLRLPITNFYTGFGMSVLGMIPYAGASFYVHAALERLCRERLPAYTTIPSTPAAADAVGTAPTPVRRAQLNFWAQLLSGGLAGIVAQTVSYPIEIVRRRMQVAGALDAVAKIQVHTVAREIYAAGGLRGFYVGLSIGYLKVAPMFAVSFYVYEKVKYLLNIE</sequence>
<dbReference type="PROSITE" id="PS50920">
    <property type="entry name" value="SOLCAR"/>
    <property type="match status" value="3"/>
</dbReference>
<dbReference type="Gene3D" id="1.50.40.10">
    <property type="entry name" value="Mitochondrial carrier domain"/>
    <property type="match status" value="1"/>
</dbReference>
<dbReference type="GO" id="GO:0005743">
    <property type="term" value="C:mitochondrial inner membrane"/>
    <property type="evidence" value="ECO:0007669"/>
    <property type="project" value="UniProtKB-SubCell"/>
</dbReference>
<feature type="transmembrane region" description="Helical" evidence="12">
    <location>
        <begin position="182"/>
        <end position="204"/>
    </location>
</feature>
<dbReference type="AlphaFoldDB" id="A0A9W8AKD6"/>
<evidence type="ECO:0000256" key="5">
    <source>
        <dbReference type="ARBA" id="ARBA00022737"/>
    </source>
</evidence>
<dbReference type="InterPro" id="IPR023395">
    <property type="entry name" value="MCP_dom_sf"/>
</dbReference>
<evidence type="ECO:0000256" key="2">
    <source>
        <dbReference type="ARBA" id="ARBA00006375"/>
    </source>
</evidence>
<keyword evidence="3 11" id="KW-0813">Transport</keyword>
<keyword evidence="4 10" id="KW-0812">Transmembrane</keyword>
<dbReference type="PRINTS" id="PR00926">
    <property type="entry name" value="MITOCARRIER"/>
</dbReference>
<keyword evidence="5" id="KW-0677">Repeat</keyword>
<dbReference type="OrthoDB" id="270584at2759"/>
<accession>A0A9W8AKD6</accession>
<feature type="repeat" description="Solcar" evidence="10">
    <location>
        <begin position="244"/>
        <end position="332"/>
    </location>
</feature>
<name>A0A9W8AKD6_9FUNG</name>
<protein>
    <submittedName>
        <fullName evidence="13">Coenzyme A transporter</fullName>
    </submittedName>
</protein>
<feature type="repeat" description="Solcar" evidence="10">
    <location>
        <begin position="17"/>
        <end position="108"/>
    </location>
</feature>